<dbReference type="PANTHER" id="PTHR23407">
    <property type="entry name" value="ATPASE INHIBITOR/5-FORMYLTETRAHYDROFOLATE CYCLO-LIGASE"/>
    <property type="match status" value="1"/>
</dbReference>
<comment type="similarity">
    <text evidence="1 5">Belongs to the 5-formyltetrahydrofolate cyclo-ligase family.</text>
</comment>
<comment type="catalytic activity">
    <reaction evidence="5">
        <text>(6S)-5-formyl-5,6,7,8-tetrahydrofolate + ATP = (6R)-5,10-methenyltetrahydrofolate + ADP + phosphate</text>
        <dbReference type="Rhea" id="RHEA:10488"/>
        <dbReference type="ChEBI" id="CHEBI:30616"/>
        <dbReference type="ChEBI" id="CHEBI:43474"/>
        <dbReference type="ChEBI" id="CHEBI:57455"/>
        <dbReference type="ChEBI" id="CHEBI:57457"/>
        <dbReference type="ChEBI" id="CHEBI:456216"/>
        <dbReference type="EC" id="6.3.3.2"/>
    </reaction>
</comment>
<dbReference type="GO" id="GO:0030272">
    <property type="term" value="F:5-formyltetrahydrofolate cyclo-ligase activity"/>
    <property type="evidence" value="ECO:0007669"/>
    <property type="project" value="UniProtKB-EC"/>
</dbReference>
<reference evidence="6 7" key="1">
    <citation type="submission" date="2017-09" db="EMBL/GenBank/DDBJ databases">
        <title>Depth-based differentiation of microbial function through sediment-hosted aquifers and enrichment of novel symbionts in the deep terrestrial subsurface.</title>
        <authorList>
            <person name="Probst A.J."/>
            <person name="Ladd B."/>
            <person name="Jarett J.K."/>
            <person name="Geller-Mcgrath D.E."/>
            <person name="Sieber C.M."/>
            <person name="Emerson J.B."/>
            <person name="Anantharaman K."/>
            <person name="Thomas B.C."/>
            <person name="Malmstrom R."/>
            <person name="Stieglmeier M."/>
            <person name="Klingl A."/>
            <person name="Woyke T."/>
            <person name="Ryan C.M."/>
            <person name="Banfield J.F."/>
        </authorList>
    </citation>
    <scope>NUCLEOTIDE SEQUENCE [LARGE SCALE GENOMIC DNA]</scope>
    <source>
        <strain evidence="6">CG22_combo_CG10-13_8_21_14_all_38_20</strain>
    </source>
</reference>
<keyword evidence="6" id="KW-0436">Ligase</keyword>
<dbReference type="Pfam" id="PF01812">
    <property type="entry name" value="5-FTHF_cyc-lig"/>
    <property type="match status" value="1"/>
</dbReference>
<comment type="caution">
    <text evidence="6">The sequence shown here is derived from an EMBL/GenBank/DDBJ whole genome shotgun (WGS) entry which is preliminary data.</text>
</comment>
<dbReference type="GO" id="GO:0035999">
    <property type="term" value="P:tetrahydrofolate interconversion"/>
    <property type="evidence" value="ECO:0007669"/>
    <property type="project" value="TreeGrafter"/>
</dbReference>
<feature type="binding site" evidence="4">
    <location>
        <position position="72"/>
    </location>
    <ligand>
        <name>substrate</name>
    </ligand>
</feature>
<feature type="binding site" evidence="4">
    <location>
        <begin position="21"/>
        <end position="25"/>
    </location>
    <ligand>
        <name>ATP</name>
        <dbReference type="ChEBI" id="CHEBI:30616"/>
    </ligand>
</feature>
<dbReference type="PIRSF" id="PIRSF006806">
    <property type="entry name" value="FTHF_cligase"/>
    <property type="match status" value="1"/>
</dbReference>
<dbReference type="GO" id="GO:0009396">
    <property type="term" value="P:folic acid-containing compound biosynthetic process"/>
    <property type="evidence" value="ECO:0007669"/>
    <property type="project" value="TreeGrafter"/>
</dbReference>
<evidence type="ECO:0000256" key="5">
    <source>
        <dbReference type="RuleBase" id="RU361279"/>
    </source>
</evidence>
<dbReference type="PANTHER" id="PTHR23407:SF1">
    <property type="entry name" value="5-FORMYLTETRAHYDROFOLATE CYCLO-LIGASE"/>
    <property type="match status" value="1"/>
</dbReference>
<organism evidence="6 7">
    <name type="scientific">Candidatus Roizmanbacteria bacterium CG22_combo_CG10-13_8_21_14_all_38_20</name>
    <dbReference type="NCBI Taxonomy" id="1974862"/>
    <lineage>
        <taxon>Bacteria</taxon>
        <taxon>Candidatus Roizmaniibacteriota</taxon>
    </lineage>
</organism>
<feature type="binding site" evidence="4">
    <location>
        <position position="67"/>
    </location>
    <ligand>
        <name>substrate</name>
    </ligand>
</feature>
<gene>
    <name evidence="6" type="ORF">COW99_05345</name>
</gene>
<feature type="binding site" evidence="4">
    <location>
        <begin position="127"/>
        <end position="135"/>
    </location>
    <ligand>
        <name>ATP</name>
        <dbReference type="ChEBI" id="CHEBI:30616"/>
    </ligand>
</feature>
<dbReference type="Gene3D" id="3.40.50.10420">
    <property type="entry name" value="NagB/RpiA/CoA transferase-like"/>
    <property type="match status" value="1"/>
</dbReference>
<evidence type="ECO:0000256" key="4">
    <source>
        <dbReference type="PIRSR" id="PIRSR006806-1"/>
    </source>
</evidence>
<keyword evidence="5" id="KW-0479">Metal-binding</keyword>
<dbReference type="SUPFAM" id="SSF100950">
    <property type="entry name" value="NagB/RpiA/CoA transferase-like"/>
    <property type="match status" value="1"/>
</dbReference>
<dbReference type="EMBL" id="PCTA01000033">
    <property type="protein sequence ID" value="PIP61188.1"/>
    <property type="molecule type" value="Genomic_DNA"/>
</dbReference>
<dbReference type="GO" id="GO:0005524">
    <property type="term" value="F:ATP binding"/>
    <property type="evidence" value="ECO:0007669"/>
    <property type="project" value="UniProtKB-KW"/>
</dbReference>
<evidence type="ECO:0000313" key="6">
    <source>
        <dbReference type="EMBL" id="PIP61188.1"/>
    </source>
</evidence>
<dbReference type="Proteomes" id="UP000231246">
    <property type="component" value="Unassembled WGS sequence"/>
</dbReference>
<dbReference type="InterPro" id="IPR002698">
    <property type="entry name" value="FTHF_cligase"/>
</dbReference>
<keyword evidence="2 4" id="KW-0547">Nucleotide-binding</keyword>
<dbReference type="EC" id="6.3.3.2" evidence="5"/>
<protein>
    <recommendedName>
        <fullName evidence="5">5-formyltetrahydrofolate cyclo-ligase</fullName>
        <ecNumber evidence="5">6.3.3.2</ecNumber>
    </recommendedName>
</protein>
<keyword evidence="5" id="KW-0460">Magnesium</keyword>
<evidence type="ECO:0000256" key="1">
    <source>
        <dbReference type="ARBA" id="ARBA00010638"/>
    </source>
</evidence>
<dbReference type="AlphaFoldDB" id="A0A2H0BW40"/>
<evidence type="ECO:0000256" key="2">
    <source>
        <dbReference type="ARBA" id="ARBA00022741"/>
    </source>
</evidence>
<accession>A0A2H0BW40</accession>
<proteinExistence type="inferred from homology"/>
<dbReference type="NCBIfam" id="TIGR02727">
    <property type="entry name" value="MTHFS_bact"/>
    <property type="match status" value="1"/>
</dbReference>
<name>A0A2H0BW40_9BACT</name>
<comment type="cofactor">
    <cofactor evidence="5">
        <name>Mg(2+)</name>
        <dbReference type="ChEBI" id="CHEBI:18420"/>
    </cofactor>
</comment>
<dbReference type="InterPro" id="IPR037171">
    <property type="entry name" value="NagB/RpiA_transferase-like"/>
</dbReference>
<evidence type="ECO:0000256" key="3">
    <source>
        <dbReference type="ARBA" id="ARBA00022840"/>
    </source>
</evidence>
<keyword evidence="3 4" id="KW-0067">ATP-binding</keyword>
<dbReference type="GO" id="GO:0046872">
    <property type="term" value="F:metal ion binding"/>
    <property type="evidence" value="ECO:0007669"/>
    <property type="project" value="UniProtKB-KW"/>
</dbReference>
<evidence type="ECO:0000313" key="7">
    <source>
        <dbReference type="Proteomes" id="UP000231246"/>
    </source>
</evidence>
<sequence>MSIFICFIVYLYSFYQKMQNKQYYRDLIKKEFDKLSTEDLTSHSTSLIDNFIKGQSFDKSNKIMVYLPLRDEVQIQSLFKIKKDFYIPKIEGNSLSSVKLFENTAINPSDLDLIIVPGRAFTKSGVRIGRGAGYYDRFLENLSVPTIALAFSFQIFSELPQAEHDIRISQVITE</sequence>
<dbReference type="InterPro" id="IPR024185">
    <property type="entry name" value="FTHF_cligase-like_sf"/>
</dbReference>